<keyword evidence="2" id="KW-1185">Reference proteome</keyword>
<gene>
    <name evidence="1" type="ORF">FCN80_20985</name>
</gene>
<evidence type="ECO:0000313" key="1">
    <source>
        <dbReference type="EMBL" id="TKI03557.1"/>
    </source>
</evidence>
<accession>A0ABY2SH93</accession>
<proteinExistence type="predicted"/>
<evidence type="ECO:0000313" key="2">
    <source>
        <dbReference type="Proteomes" id="UP000305202"/>
    </source>
</evidence>
<comment type="caution">
    <text evidence="1">The sequence shown here is derived from an EMBL/GenBank/DDBJ whole genome shotgun (WGS) entry which is preliminary data.</text>
</comment>
<dbReference type="Proteomes" id="UP000305202">
    <property type="component" value="Unassembled WGS sequence"/>
</dbReference>
<protein>
    <submittedName>
        <fullName evidence="1">Uncharacterized protein</fullName>
    </submittedName>
</protein>
<dbReference type="EMBL" id="SZPQ01000041">
    <property type="protein sequence ID" value="TKI03557.1"/>
    <property type="molecule type" value="Genomic_DNA"/>
</dbReference>
<organism evidence="1 2">
    <name type="scientific">Martelella alba</name>
    <dbReference type="NCBI Taxonomy" id="2590451"/>
    <lineage>
        <taxon>Bacteria</taxon>
        <taxon>Pseudomonadati</taxon>
        <taxon>Pseudomonadota</taxon>
        <taxon>Alphaproteobacteria</taxon>
        <taxon>Hyphomicrobiales</taxon>
        <taxon>Aurantimonadaceae</taxon>
        <taxon>Martelella</taxon>
    </lineage>
</organism>
<reference evidence="1 2" key="1">
    <citation type="submission" date="2019-04" db="EMBL/GenBank/DDBJ databases">
        <authorList>
            <person name="Li M."/>
            <person name="Gao C."/>
        </authorList>
    </citation>
    <scope>NUCLEOTIDE SEQUENCE [LARGE SCALE GENOMIC DNA]</scope>
    <source>
        <strain evidence="1 2">BGMRC 2031</strain>
    </source>
</reference>
<sequence>MPSTLQQYLDETLYIKDGGPVKRGDEMDIHLKKFLAEIWPIAFHAGYEKAVQDGFKAKPRSHQRVKLPEKIIP</sequence>
<dbReference type="RefSeq" id="WP_136992297.1">
    <property type="nucleotide sequence ID" value="NZ_SZPQ01000041.1"/>
</dbReference>
<name>A0ABY2SH93_9HYPH</name>